<evidence type="ECO:0000313" key="1">
    <source>
        <dbReference type="EMBL" id="KVP98049.1"/>
    </source>
</evidence>
<name>A0AAW3MT13_9BURK</name>
<dbReference type="EMBL" id="LPBJ01000047">
    <property type="protein sequence ID" value="KVP98049.1"/>
    <property type="molecule type" value="Genomic_DNA"/>
</dbReference>
<accession>A0AAW3MT13</accession>
<comment type="caution">
    <text evidence="1">The sequence shown here is derived from an EMBL/GenBank/DDBJ whole genome shotgun (WGS) entry which is preliminary data.</text>
</comment>
<proteinExistence type="predicted"/>
<sequence length="192" mass="21054">MKSEGSRGITFVAHGDCLTRSITDTDIERLRKAVEDELRFQHDKASGLQWEDWLEVQVREPVGSRRSTTEKGIEVLVTPIKRAIDPSTGKALTLNLNNLVTEFPTPKLAGEVDPDAEANDGLGSFIQGRTQESSFSYVPATAENVAALANIFQRIDELRLALSNFLAQDQVEHSLLKLTAHNLLPDVAGATT</sequence>
<organism evidence="1 2">
    <name type="scientific">Burkholderia ubonensis</name>
    <dbReference type="NCBI Taxonomy" id="101571"/>
    <lineage>
        <taxon>Bacteria</taxon>
        <taxon>Pseudomonadati</taxon>
        <taxon>Pseudomonadota</taxon>
        <taxon>Betaproteobacteria</taxon>
        <taxon>Burkholderiales</taxon>
        <taxon>Burkholderiaceae</taxon>
        <taxon>Burkholderia</taxon>
        <taxon>Burkholderia cepacia complex</taxon>
    </lineage>
</organism>
<reference evidence="1 2" key="1">
    <citation type="submission" date="2015-11" db="EMBL/GenBank/DDBJ databases">
        <title>Expanding the genomic diversity of Burkholderia species for the development of highly accurate diagnostics.</title>
        <authorList>
            <person name="Sahl J."/>
            <person name="Keim P."/>
            <person name="Wagner D."/>
        </authorList>
    </citation>
    <scope>NUCLEOTIDE SEQUENCE [LARGE SCALE GENOMIC DNA]</scope>
    <source>
        <strain evidence="1 2">MSMB1808WGS</strain>
    </source>
</reference>
<evidence type="ECO:0000313" key="2">
    <source>
        <dbReference type="Proteomes" id="UP000056453"/>
    </source>
</evidence>
<protein>
    <submittedName>
        <fullName evidence="1">Uncharacterized protein</fullName>
    </submittedName>
</protein>
<keyword evidence="2" id="KW-1185">Reference proteome</keyword>
<dbReference type="AlphaFoldDB" id="A0AAW3MT13"/>
<gene>
    <name evidence="1" type="ORF">WJ96_05625</name>
</gene>
<dbReference type="Proteomes" id="UP000056453">
    <property type="component" value="Unassembled WGS sequence"/>
</dbReference>